<dbReference type="EMBL" id="JAJVCN010000003">
    <property type="protein sequence ID" value="MCE7007393.1"/>
    <property type="molecule type" value="Genomic_DNA"/>
</dbReference>
<name>A0ABS8ZJS4_9PSEU</name>
<gene>
    <name evidence="2" type="ORF">LWC34_31930</name>
</gene>
<keyword evidence="3" id="KW-1185">Reference proteome</keyword>
<evidence type="ECO:0000256" key="1">
    <source>
        <dbReference type="ARBA" id="ARBA00023002"/>
    </source>
</evidence>
<evidence type="ECO:0000313" key="2">
    <source>
        <dbReference type="EMBL" id="MCE7007393.1"/>
    </source>
</evidence>
<dbReference type="GO" id="GO:0016491">
    <property type="term" value="F:oxidoreductase activity"/>
    <property type="evidence" value="ECO:0007669"/>
    <property type="project" value="UniProtKB-KW"/>
</dbReference>
<dbReference type="Proteomes" id="UP001521150">
    <property type="component" value="Unassembled WGS sequence"/>
</dbReference>
<comment type="caution">
    <text evidence="2">The sequence shown here is derived from an EMBL/GenBank/DDBJ whole genome shotgun (WGS) entry which is preliminary data.</text>
</comment>
<dbReference type="InterPro" id="IPR019965">
    <property type="entry name" value="PPOX_F420-dep_Rv2061_put"/>
</dbReference>
<protein>
    <submittedName>
        <fullName evidence="2">PPOX class F420-dependent oxidoreductase</fullName>
        <ecNumber evidence="2">1.-.-.-</ecNumber>
    </submittedName>
</protein>
<organism evidence="2 3">
    <name type="scientific">Kibdelosporangium philippinense</name>
    <dbReference type="NCBI Taxonomy" id="211113"/>
    <lineage>
        <taxon>Bacteria</taxon>
        <taxon>Bacillati</taxon>
        <taxon>Actinomycetota</taxon>
        <taxon>Actinomycetes</taxon>
        <taxon>Pseudonocardiales</taxon>
        <taxon>Pseudonocardiaceae</taxon>
        <taxon>Kibdelosporangium</taxon>
    </lineage>
</organism>
<dbReference type="SUPFAM" id="SSF50475">
    <property type="entry name" value="FMN-binding split barrel"/>
    <property type="match status" value="1"/>
</dbReference>
<dbReference type="NCBIfam" id="TIGR03666">
    <property type="entry name" value="Rv2061_F420"/>
    <property type="match status" value="1"/>
</dbReference>
<proteinExistence type="predicted"/>
<dbReference type="EC" id="1.-.-.-" evidence="2"/>
<keyword evidence="1 2" id="KW-0560">Oxidoreductase</keyword>
<accession>A0ABS8ZJS4</accession>
<sequence>MNAELARLADAQYVLVTTFRKDGRKVPTVVWCARDGDELIFWTRVDVGKVKRLRRNPNVEIGEADIRGKPKSEPITGVARELDAAETARLRKVMVRKYGLSGVFVIYGSRLLRGSDATICYAVTST</sequence>
<dbReference type="PANTHER" id="PTHR35176">
    <property type="entry name" value="HEME OXYGENASE HI_0854-RELATED"/>
    <property type="match status" value="1"/>
</dbReference>
<evidence type="ECO:0000313" key="3">
    <source>
        <dbReference type="Proteomes" id="UP001521150"/>
    </source>
</evidence>
<dbReference type="Gene3D" id="2.30.110.10">
    <property type="entry name" value="Electron Transport, Fmn-binding Protein, Chain A"/>
    <property type="match status" value="1"/>
</dbReference>
<dbReference type="RefSeq" id="WP_233729005.1">
    <property type="nucleotide sequence ID" value="NZ_JAJVCN010000003.1"/>
</dbReference>
<reference evidence="2 3" key="1">
    <citation type="submission" date="2021-12" db="EMBL/GenBank/DDBJ databases">
        <title>Genome sequence of Kibdelosporangium philippinense ATCC 49844.</title>
        <authorList>
            <person name="Fedorov E.A."/>
            <person name="Omeragic M."/>
            <person name="Shalygina K.F."/>
            <person name="Maclea K.S."/>
        </authorList>
    </citation>
    <scope>NUCLEOTIDE SEQUENCE [LARGE SCALE GENOMIC DNA]</scope>
    <source>
        <strain evidence="2 3">ATCC 49844</strain>
    </source>
</reference>
<dbReference type="InterPro" id="IPR052019">
    <property type="entry name" value="F420H2_bilvrd_red/Heme_oxyg"/>
</dbReference>
<dbReference type="PANTHER" id="PTHR35176:SF11">
    <property type="entry name" value="PYRIDOXAMINE 5'-PHOSPHATE OXIDASE FAMILY PROTEIN"/>
    <property type="match status" value="1"/>
</dbReference>
<dbReference type="InterPro" id="IPR012349">
    <property type="entry name" value="Split_barrel_FMN-bd"/>
</dbReference>